<dbReference type="CDD" id="cd00318">
    <property type="entry name" value="Phosphoglycerate_kinase"/>
    <property type="match status" value="1"/>
</dbReference>
<evidence type="ECO:0000256" key="2">
    <source>
        <dbReference type="ARBA" id="ARBA00004838"/>
    </source>
</evidence>
<evidence type="ECO:0000256" key="14">
    <source>
        <dbReference type="PIRSR" id="PIRSR000724-2"/>
    </source>
</evidence>
<feature type="binding site" evidence="12">
    <location>
        <position position="35"/>
    </location>
    <ligand>
        <name>substrate</name>
    </ligand>
</feature>
<comment type="subcellular location">
    <subcellularLocation>
        <location evidence="12">Cytoplasm</location>
    </subcellularLocation>
</comment>
<dbReference type="InterPro" id="IPR015824">
    <property type="entry name" value="Phosphoglycerate_kinase_N"/>
</dbReference>
<evidence type="ECO:0000256" key="5">
    <source>
        <dbReference type="ARBA" id="ARBA00013061"/>
    </source>
</evidence>
<feature type="binding site" evidence="12 13">
    <location>
        <begin position="20"/>
        <end position="22"/>
    </location>
    <ligand>
        <name>substrate</name>
    </ligand>
</feature>
<dbReference type="RefSeq" id="WP_270452422.1">
    <property type="nucleotide sequence ID" value="NZ_JADPIE010000001.1"/>
</dbReference>
<dbReference type="SUPFAM" id="SSF53748">
    <property type="entry name" value="Phosphoglycerate kinase"/>
    <property type="match status" value="1"/>
</dbReference>
<evidence type="ECO:0000256" key="8">
    <source>
        <dbReference type="ARBA" id="ARBA00022741"/>
    </source>
</evidence>
<dbReference type="GO" id="GO:0004618">
    <property type="term" value="F:phosphoglycerate kinase activity"/>
    <property type="evidence" value="ECO:0007669"/>
    <property type="project" value="UniProtKB-UniRule"/>
</dbReference>
<dbReference type="GO" id="GO:0005829">
    <property type="term" value="C:cytosol"/>
    <property type="evidence" value="ECO:0007669"/>
    <property type="project" value="TreeGrafter"/>
</dbReference>
<dbReference type="InterPro" id="IPR001576">
    <property type="entry name" value="Phosphoglycerate_kinase"/>
</dbReference>
<evidence type="ECO:0000256" key="10">
    <source>
        <dbReference type="ARBA" id="ARBA00022840"/>
    </source>
</evidence>
<dbReference type="PIRSF" id="PIRSF000724">
    <property type="entry name" value="Pgk"/>
    <property type="match status" value="1"/>
</dbReference>
<dbReference type="GO" id="GO:0005524">
    <property type="term" value="F:ATP binding"/>
    <property type="evidence" value="ECO:0007669"/>
    <property type="project" value="UniProtKB-KW"/>
</dbReference>
<organism evidence="16 17">
    <name type="scientific">Halonatronomonas betaini</name>
    <dbReference type="NCBI Taxonomy" id="2778430"/>
    <lineage>
        <taxon>Bacteria</taxon>
        <taxon>Bacillati</taxon>
        <taxon>Bacillota</taxon>
        <taxon>Clostridia</taxon>
        <taxon>Halanaerobiales</taxon>
        <taxon>Halarsenatibacteraceae</taxon>
        <taxon>Halonatronomonas</taxon>
    </lineage>
</organism>
<dbReference type="Gene3D" id="3.40.50.1260">
    <property type="entry name" value="Phosphoglycerate kinase, N-terminal domain"/>
    <property type="match status" value="2"/>
</dbReference>
<dbReference type="InterPro" id="IPR036043">
    <property type="entry name" value="Phosphoglycerate_kinase_sf"/>
</dbReference>
<dbReference type="GO" id="GO:0043531">
    <property type="term" value="F:ADP binding"/>
    <property type="evidence" value="ECO:0007669"/>
    <property type="project" value="TreeGrafter"/>
</dbReference>
<keyword evidence="11 12" id="KW-0324">Glycolysis</keyword>
<feature type="binding site" evidence="12 14">
    <location>
        <position position="323"/>
    </location>
    <ligand>
        <name>ATP</name>
        <dbReference type="ChEBI" id="CHEBI:30616"/>
    </ligand>
</feature>
<evidence type="ECO:0000256" key="15">
    <source>
        <dbReference type="RuleBase" id="RU000532"/>
    </source>
</evidence>
<evidence type="ECO:0000313" key="17">
    <source>
        <dbReference type="Proteomes" id="UP000621436"/>
    </source>
</evidence>
<gene>
    <name evidence="12" type="primary">pgk</name>
    <name evidence="16" type="ORF">I0Q91_01540</name>
</gene>
<dbReference type="Proteomes" id="UP000621436">
    <property type="component" value="Unassembled WGS sequence"/>
</dbReference>
<evidence type="ECO:0000256" key="3">
    <source>
        <dbReference type="ARBA" id="ARBA00008982"/>
    </source>
</evidence>
<evidence type="ECO:0000256" key="4">
    <source>
        <dbReference type="ARBA" id="ARBA00011245"/>
    </source>
</evidence>
<comment type="similarity">
    <text evidence="3 12 15">Belongs to the phosphoglycerate kinase family.</text>
</comment>
<comment type="subunit">
    <text evidence="4 12">Monomer.</text>
</comment>
<dbReference type="PRINTS" id="PR00477">
    <property type="entry name" value="PHGLYCKINASE"/>
</dbReference>
<name>A0A931ANU5_9FIRM</name>
<dbReference type="HAMAP" id="MF_00145">
    <property type="entry name" value="Phosphoglyc_kinase"/>
    <property type="match status" value="1"/>
</dbReference>
<dbReference type="GO" id="GO:0006096">
    <property type="term" value="P:glycolytic process"/>
    <property type="evidence" value="ECO:0007669"/>
    <property type="project" value="UniProtKB-UniRule"/>
</dbReference>
<evidence type="ECO:0000256" key="7">
    <source>
        <dbReference type="ARBA" id="ARBA00022679"/>
    </source>
</evidence>
<evidence type="ECO:0000256" key="1">
    <source>
        <dbReference type="ARBA" id="ARBA00000642"/>
    </source>
</evidence>
<dbReference type="GO" id="GO:0006094">
    <property type="term" value="P:gluconeogenesis"/>
    <property type="evidence" value="ECO:0007669"/>
    <property type="project" value="TreeGrafter"/>
</dbReference>
<keyword evidence="8 12" id="KW-0547">Nucleotide-binding</keyword>
<dbReference type="FunFam" id="3.40.50.1260:FF:000003">
    <property type="entry name" value="Phosphoglycerate kinase"/>
    <property type="match status" value="1"/>
</dbReference>
<comment type="catalytic activity">
    <reaction evidence="1 12 15">
        <text>(2R)-3-phosphoglycerate + ATP = (2R)-3-phospho-glyceroyl phosphate + ADP</text>
        <dbReference type="Rhea" id="RHEA:14801"/>
        <dbReference type="ChEBI" id="CHEBI:30616"/>
        <dbReference type="ChEBI" id="CHEBI:57604"/>
        <dbReference type="ChEBI" id="CHEBI:58272"/>
        <dbReference type="ChEBI" id="CHEBI:456216"/>
        <dbReference type="EC" id="2.7.2.3"/>
    </reaction>
</comment>
<dbReference type="FunFam" id="3.40.50.1260:FF:000006">
    <property type="entry name" value="Phosphoglycerate kinase"/>
    <property type="match status" value="1"/>
</dbReference>
<feature type="binding site" evidence="12">
    <location>
        <position position="117"/>
    </location>
    <ligand>
        <name>substrate</name>
    </ligand>
</feature>
<feature type="binding site" evidence="13">
    <location>
        <position position="117"/>
    </location>
    <ligand>
        <name>(2R)-3-phosphoglycerate</name>
        <dbReference type="ChEBI" id="CHEBI:58272"/>
    </ligand>
</feature>
<keyword evidence="7 12" id="KW-0808">Transferase</keyword>
<reference evidence="16" key="1">
    <citation type="submission" date="2020-11" db="EMBL/GenBank/DDBJ databases">
        <title>Halonatronomonas betainensis gen. nov., sp. nov. a novel haloalkaliphilic representative of the family Halanaerobiacae capable of betaine degradation.</title>
        <authorList>
            <person name="Boltyanskaya Y."/>
            <person name="Kevbrin V."/>
            <person name="Detkova E."/>
            <person name="Grouzdev D.S."/>
            <person name="Koziaeva V."/>
            <person name="Zhilina T."/>
        </authorList>
    </citation>
    <scope>NUCLEOTIDE SEQUENCE</scope>
    <source>
        <strain evidence="16">Z-7014</strain>
    </source>
</reference>
<dbReference type="EC" id="2.7.2.3" evidence="5 12"/>
<dbReference type="EMBL" id="JADPIE010000001">
    <property type="protein sequence ID" value="MBF8435752.1"/>
    <property type="molecule type" value="Genomic_DNA"/>
</dbReference>
<dbReference type="PANTHER" id="PTHR11406:SF23">
    <property type="entry name" value="PHOSPHOGLYCERATE KINASE 1, CHLOROPLASTIC-RELATED"/>
    <property type="match status" value="1"/>
</dbReference>
<accession>A0A931ANU5</accession>
<feature type="binding site" evidence="12">
    <location>
        <position position="150"/>
    </location>
    <ligand>
        <name>substrate</name>
    </ligand>
</feature>
<comment type="caution">
    <text evidence="12">Lacks conserved residue(s) required for the propagation of feature annotation.</text>
</comment>
<sequence length="395" mass="42692">MKKALKDFDFKNKKVLVRVDFNVPLDGDQVTDDTRIEAALPTIRFLMNEDAKVILMSHLGRPGGKVVKEYKLDPVADRLADLLGKEVYKTDESIGREVEEAIEKMDDGDVLLLENTRFHPGEKGNDPEYAKALAGLADVFVNDAFGAAHRAHASTTGVAEHLPAIAGFLIQRELEALGRATDNPEKPYTAIIGGAKVSDKMDVIKNIIPRADYLLLGGGIANTFLLAKGLEVGDSLVEEDRVELAKEIMDEAAVKGIEVILPEDVVVAKEFKADSEYKVVDVKQVPKGWQILDSGGPKTLEKYKDIIKKSKTVTWNGPIGVFEMDQFAKGTMELAKALAESDAYSVVGGGESAAAIKKAGVESDISHVSTGGGASLQFFEGKPLPGIEALDDLEE</sequence>
<comment type="caution">
    <text evidence="16">The sequence shown here is derived from an EMBL/GenBank/DDBJ whole genome shotgun (WGS) entry which is preliminary data.</text>
</comment>
<dbReference type="PROSITE" id="PS00111">
    <property type="entry name" value="PGLYCERATE_KINASE"/>
    <property type="match status" value="1"/>
</dbReference>
<feature type="binding site" evidence="12 13">
    <location>
        <begin position="58"/>
        <end position="61"/>
    </location>
    <ligand>
        <name>substrate</name>
    </ligand>
</feature>
<feature type="binding site" evidence="13">
    <location>
        <position position="35"/>
    </location>
    <ligand>
        <name>(2R)-3-phosphoglycerate</name>
        <dbReference type="ChEBI" id="CHEBI:58272"/>
    </ligand>
</feature>
<evidence type="ECO:0000256" key="11">
    <source>
        <dbReference type="ARBA" id="ARBA00023152"/>
    </source>
</evidence>
<evidence type="ECO:0000256" key="13">
    <source>
        <dbReference type="PIRSR" id="PIRSR000724-1"/>
    </source>
</evidence>
<evidence type="ECO:0000256" key="12">
    <source>
        <dbReference type="HAMAP-Rule" id="MF_00145"/>
    </source>
</evidence>
<dbReference type="Pfam" id="PF00162">
    <property type="entry name" value="PGK"/>
    <property type="match status" value="1"/>
</dbReference>
<protein>
    <recommendedName>
        <fullName evidence="6 12">Phosphoglycerate kinase</fullName>
        <ecNumber evidence="5 12">2.7.2.3</ecNumber>
    </recommendedName>
</protein>
<dbReference type="AlphaFoldDB" id="A0A931ANU5"/>
<evidence type="ECO:0000256" key="6">
    <source>
        <dbReference type="ARBA" id="ARBA00016471"/>
    </source>
</evidence>
<feature type="binding site" evidence="12 14">
    <location>
        <position position="200"/>
    </location>
    <ligand>
        <name>ATP</name>
        <dbReference type="ChEBI" id="CHEBI:30616"/>
    </ligand>
</feature>
<proteinExistence type="inferred from homology"/>
<dbReference type="InterPro" id="IPR015911">
    <property type="entry name" value="Phosphoglycerate_kinase_CS"/>
</dbReference>
<feature type="binding site" evidence="13">
    <location>
        <position position="150"/>
    </location>
    <ligand>
        <name>(2R)-3-phosphoglycerate</name>
        <dbReference type="ChEBI" id="CHEBI:58272"/>
    </ligand>
</feature>
<feature type="binding site" evidence="12">
    <location>
        <begin position="349"/>
        <end position="352"/>
    </location>
    <ligand>
        <name>ATP</name>
        <dbReference type="ChEBI" id="CHEBI:30616"/>
    </ligand>
</feature>
<keyword evidence="12" id="KW-0963">Cytoplasm</keyword>
<keyword evidence="17" id="KW-1185">Reference proteome</keyword>
<evidence type="ECO:0000313" key="16">
    <source>
        <dbReference type="EMBL" id="MBF8435752.1"/>
    </source>
</evidence>
<comment type="pathway">
    <text evidence="2 12">Carbohydrate degradation; glycolysis; pyruvate from D-glyceraldehyde 3-phosphate: step 2/5.</text>
</comment>
<keyword evidence="9 12" id="KW-0418">Kinase</keyword>
<dbReference type="PANTHER" id="PTHR11406">
    <property type="entry name" value="PHOSPHOGLYCERATE KINASE"/>
    <property type="match status" value="1"/>
</dbReference>
<evidence type="ECO:0000256" key="9">
    <source>
        <dbReference type="ARBA" id="ARBA00022777"/>
    </source>
</evidence>
<keyword evidence="10 12" id="KW-0067">ATP-binding</keyword>